<keyword evidence="6" id="KW-1133">Transmembrane helix</keyword>
<dbReference type="CDD" id="cd00130">
    <property type="entry name" value="PAS"/>
    <property type="match status" value="1"/>
</dbReference>
<keyword evidence="5" id="KW-0175">Coiled coil</keyword>
<dbReference type="GO" id="GO:0000155">
    <property type="term" value="F:phosphorelay sensor kinase activity"/>
    <property type="evidence" value="ECO:0007669"/>
    <property type="project" value="InterPro"/>
</dbReference>
<feature type="domain" description="PAS" evidence="9">
    <location>
        <begin position="97"/>
        <end position="173"/>
    </location>
</feature>
<evidence type="ECO:0000259" key="9">
    <source>
        <dbReference type="PROSITE" id="PS50112"/>
    </source>
</evidence>
<evidence type="ECO:0000256" key="6">
    <source>
        <dbReference type="SAM" id="Phobius"/>
    </source>
</evidence>
<keyword evidence="11" id="KW-1185">Reference proteome</keyword>
<dbReference type="NCBIfam" id="TIGR00229">
    <property type="entry name" value="sensory_box"/>
    <property type="match status" value="1"/>
</dbReference>
<keyword evidence="3 4" id="KW-0597">Phosphoprotein</keyword>
<keyword evidence="6" id="KW-0472">Membrane</keyword>
<dbReference type="KEGG" id="dpr:Despr_0705"/>
<dbReference type="SUPFAM" id="SSF47384">
    <property type="entry name" value="Homodimeric domain of signal transducing histidine kinase"/>
    <property type="match status" value="1"/>
</dbReference>
<name>A0A7U3YK56_DESPD</name>
<keyword evidence="10" id="KW-0808">Transferase</keyword>
<dbReference type="InterPro" id="IPR005467">
    <property type="entry name" value="His_kinase_dom"/>
</dbReference>
<dbReference type="Proteomes" id="UP000006365">
    <property type="component" value="Chromosome"/>
</dbReference>
<keyword evidence="10" id="KW-0418">Kinase</keyword>
<evidence type="ECO:0000256" key="2">
    <source>
        <dbReference type="ARBA" id="ARBA00012438"/>
    </source>
</evidence>
<evidence type="ECO:0000256" key="4">
    <source>
        <dbReference type="PROSITE-ProRule" id="PRU00169"/>
    </source>
</evidence>
<reference evidence="10 11" key="1">
    <citation type="journal article" date="2011" name="Stand. Genomic Sci.">
        <title>Complete genome sequence of Desulfobulbus propionicus type strain (1pr3).</title>
        <authorList>
            <person name="Pagani I."/>
            <person name="Lapidus A."/>
            <person name="Nolan M."/>
            <person name="Lucas S."/>
            <person name="Hammon N."/>
            <person name="Deshpande S."/>
            <person name="Cheng J.F."/>
            <person name="Chertkov O."/>
            <person name="Davenport K."/>
            <person name="Tapia R."/>
            <person name="Han C."/>
            <person name="Goodwin L."/>
            <person name="Pitluck S."/>
            <person name="Liolios K."/>
            <person name="Mavromatis K."/>
            <person name="Ivanova N."/>
            <person name="Mikhailova N."/>
            <person name="Pati A."/>
            <person name="Chen A."/>
            <person name="Palaniappan K."/>
            <person name="Land M."/>
            <person name="Hauser L."/>
            <person name="Chang Y.J."/>
            <person name="Jeffries C.D."/>
            <person name="Detter J.C."/>
            <person name="Brambilla E."/>
            <person name="Kannan K.P."/>
            <person name="Djao O.D."/>
            <person name="Rohde M."/>
            <person name="Pukall R."/>
            <person name="Spring S."/>
            <person name="Goker M."/>
            <person name="Sikorski J."/>
            <person name="Woyke T."/>
            <person name="Bristow J."/>
            <person name="Eisen J.A."/>
            <person name="Markowitz V."/>
            <person name="Hugenholtz P."/>
            <person name="Kyrpides N.C."/>
            <person name="Klenk H.P."/>
        </authorList>
    </citation>
    <scope>NUCLEOTIDE SEQUENCE [LARGE SCALE GENOMIC DNA]</scope>
    <source>
        <strain evidence="11">ATCC 33891 / DSM 2032 / 1pr3</strain>
    </source>
</reference>
<evidence type="ECO:0000256" key="3">
    <source>
        <dbReference type="ARBA" id="ARBA00022553"/>
    </source>
</evidence>
<dbReference type="EC" id="2.7.13.3" evidence="2"/>
<dbReference type="InterPro" id="IPR035965">
    <property type="entry name" value="PAS-like_dom_sf"/>
</dbReference>
<dbReference type="PROSITE" id="PS50109">
    <property type="entry name" value="HIS_KIN"/>
    <property type="match status" value="1"/>
</dbReference>
<evidence type="ECO:0000259" key="7">
    <source>
        <dbReference type="PROSITE" id="PS50109"/>
    </source>
</evidence>
<dbReference type="SMART" id="SM00387">
    <property type="entry name" value="HATPase_c"/>
    <property type="match status" value="1"/>
</dbReference>
<evidence type="ECO:0000313" key="10">
    <source>
        <dbReference type="EMBL" id="ADW16880.1"/>
    </source>
</evidence>
<dbReference type="InterPro" id="IPR036890">
    <property type="entry name" value="HATPase_C_sf"/>
</dbReference>
<dbReference type="Gene3D" id="3.30.565.10">
    <property type="entry name" value="Histidine kinase-like ATPase, C-terminal domain"/>
    <property type="match status" value="1"/>
</dbReference>
<dbReference type="SUPFAM" id="SSF55874">
    <property type="entry name" value="ATPase domain of HSP90 chaperone/DNA topoisomerase II/histidine kinase"/>
    <property type="match status" value="1"/>
</dbReference>
<comment type="catalytic activity">
    <reaction evidence="1">
        <text>ATP + protein L-histidine = ADP + protein N-phospho-L-histidine.</text>
        <dbReference type="EC" id="2.7.13.3"/>
    </reaction>
</comment>
<dbReference type="Gene3D" id="1.10.287.130">
    <property type="match status" value="1"/>
</dbReference>
<accession>A0A7U3YK56</accession>
<dbReference type="AlphaFoldDB" id="A0A7U3YK56"/>
<dbReference type="Gene3D" id="3.30.450.20">
    <property type="entry name" value="PAS domain"/>
    <property type="match status" value="1"/>
</dbReference>
<dbReference type="CDD" id="cd00082">
    <property type="entry name" value="HisKA"/>
    <property type="match status" value="1"/>
</dbReference>
<feature type="transmembrane region" description="Helical" evidence="6">
    <location>
        <begin position="62"/>
        <end position="80"/>
    </location>
</feature>
<feature type="domain" description="Response regulatory" evidence="8">
    <location>
        <begin position="476"/>
        <end position="596"/>
    </location>
</feature>
<dbReference type="Pfam" id="PF02518">
    <property type="entry name" value="HATPase_c"/>
    <property type="match status" value="1"/>
</dbReference>
<evidence type="ECO:0000256" key="1">
    <source>
        <dbReference type="ARBA" id="ARBA00000085"/>
    </source>
</evidence>
<sequence>MNPDAPWRKRGAMERCWLDNGTRVPLKIAGIYLVVAVLWVLFSDQLVSFFARDPEILTELQTVKGWLFVGGTALFIFVLLRRELAVYQATMDQLRQNEQALRDILDAMPVGVALTDGTTIEYINVNFSERFGYSLDEIATDEQWFLHAYPEPDYREPMIAAWKAELERARTQGTPIRPFEVKVTCKNGTVRQVIANTQLIGKRIMVILTDITERELLQNELIKMQKLESIGVLAGGIAHDFNNILTGIMGNISYAQVLLEPGHPACQPLASAEQATIRAADLTRQLLTFARGGEPIKQVVSVAELIKEAMALMLRGSTVKGETRFDVGLWAIEADAGQISQVFNNMIINAVQAMPQGGTLTIAADNELIAEDSPLSLPTGRYVRVTIADEGCGMEPDVMGRIFDPYFSTKGTGSGLGLASAYSIVTRHAGALEVDSVVGQGTTFTLHLPASDTQPLSEAVAPPAMSRAAGNGESPLVLVMDDEEAIRDLAASMLTHLGYQVATCGDGESAVRLYEAALAAGAPYAAVIMDLTIPGGMGGKEAARQILARHAEARLIVSSGYSHDPIMSDYRLHGFQGVLAKPYKVAELARLLAAVLAEEQTP</sequence>
<protein>
    <recommendedName>
        <fullName evidence="2">histidine kinase</fullName>
        <ecNumber evidence="2">2.7.13.3</ecNumber>
    </recommendedName>
</protein>
<evidence type="ECO:0000256" key="5">
    <source>
        <dbReference type="SAM" id="Coils"/>
    </source>
</evidence>
<dbReference type="PROSITE" id="PS50112">
    <property type="entry name" value="PAS"/>
    <property type="match status" value="1"/>
</dbReference>
<dbReference type="EMBL" id="CP002364">
    <property type="protein sequence ID" value="ADW16880.1"/>
    <property type="molecule type" value="Genomic_DNA"/>
</dbReference>
<dbReference type="InterPro" id="IPR011006">
    <property type="entry name" value="CheY-like_superfamily"/>
</dbReference>
<dbReference type="SMART" id="SM00388">
    <property type="entry name" value="HisKA"/>
    <property type="match status" value="1"/>
</dbReference>
<dbReference type="SMART" id="SM00091">
    <property type="entry name" value="PAS"/>
    <property type="match status" value="1"/>
</dbReference>
<feature type="domain" description="Histidine kinase" evidence="7">
    <location>
        <begin position="236"/>
        <end position="452"/>
    </location>
</feature>
<feature type="modified residue" description="4-aspartylphosphate" evidence="4">
    <location>
        <position position="530"/>
    </location>
</feature>
<dbReference type="SUPFAM" id="SSF55785">
    <property type="entry name" value="PYP-like sensor domain (PAS domain)"/>
    <property type="match status" value="1"/>
</dbReference>
<dbReference type="InterPro" id="IPR003594">
    <property type="entry name" value="HATPase_dom"/>
</dbReference>
<dbReference type="PROSITE" id="PS50110">
    <property type="entry name" value="RESPONSE_REGULATORY"/>
    <property type="match status" value="1"/>
</dbReference>
<keyword evidence="6" id="KW-0812">Transmembrane</keyword>
<dbReference type="PANTHER" id="PTHR43065">
    <property type="entry name" value="SENSOR HISTIDINE KINASE"/>
    <property type="match status" value="1"/>
</dbReference>
<proteinExistence type="predicted"/>
<feature type="transmembrane region" description="Helical" evidence="6">
    <location>
        <begin position="24"/>
        <end position="42"/>
    </location>
</feature>
<dbReference type="PRINTS" id="PR00344">
    <property type="entry name" value="BCTRLSENSOR"/>
</dbReference>
<dbReference type="Pfam" id="PF00072">
    <property type="entry name" value="Response_reg"/>
    <property type="match status" value="1"/>
</dbReference>
<dbReference type="SMART" id="SM00448">
    <property type="entry name" value="REC"/>
    <property type="match status" value="1"/>
</dbReference>
<dbReference type="Pfam" id="PF13188">
    <property type="entry name" value="PAS_8"/>
    <property type="match status" value="1"/>
</dbReference>
<evidence type="ECO:0000259" key="8">
    <source>
        <dbReference type="PROSITE" id="PS50110"/>
    </source>
</evidence>
<dbReference type="Gene3D" id="3.40.50.2300">
    <property type="match status" value="1"/>
</dbReference>
<feature type="coiled-coil region" evidence="5">
    <location>
        <begin position="77"/>
        <end position="104"/>
    </location>
</feature>
<dbReference type="InterPro" id="IPR004358">
    <property type="entry name" value="Sig_transdc_His_kin-like_C"/>
</dbReference>
<evidence type="ECO:0000313" key="11">
    <source>
        <dbReference type="Proteomes" id="UP000006365"/>
    </source>
</evidence>
<dbReference type="InterPro" id="IPR000014">
    <property type="entry name" value="PAS"/>
</dbReference>
<dbReference type="InterPro" id="IPR036097">
    <property type="entry name" value="HisK_dim/P_sf"/>
</dbReference>
<dbReference type="InterPro" id="IPR001789">
    <property type="entry name" value="Sig_transdc_resp-reg_receiver"/>
</dbReference>
<dbReference type="InterPro" id="IPR003661">
    <property type="entry name" value="HisK_dim/P_dom"/>
</dbReference>
<organism evidence="10 11">
    <name type="scientific">Desulfobulbus propionicus (strain ATCC 33891 / DSM 2032 / VKM B-1956 / 1pr3)</name>
    <dbReference type="NCBI Taxonomy" id="577650"/>
    <lineage>
        <taxon>Bacteria</taxon>
        <taxon>Pseudomonadati</taxon>
        <taxon>Thermodesulfobacteriota</taxon>
        <taxon>Desulfobulbia</taxon>
        <taxon>Desulfobulbales</taxon>
        <taxon>Desulfobulbaceae</taxon>
        <taxon>Desulfobulbus</taxon>
    </lineage>
</organism>
<dbReference type="SUPFAM" id="SSF52172">
    <property type="entry name" value="CheY-like"/>
    <property type="match status" value="1"/>
</dbReference>
<gene>
    <name evidence="10" type="ordered locus">Despr_0705</name>
</gene>
<dbReference type="PANTHER" id="PTHR43065:SF42">
    <property type="entry name" value="TWO-COMPONENT SENSOR PPRA"/>
    <property type="match status" value="1"/>
</dbReference>